<proteinExistence type="inferred from homology"/>
<dbReference type="Gene3D" id="3.40.50.720">
    <property type="entry name" value="NAD(P)-binding Rossmann-like Domain"/>
    <property type="match status" value="1"/>
</dbReference>
<evidence type="ECO:0000259" key="2">
    <source>
        <dbReference type="Pfam" id="PF02719"/>
    </source>
</evidence>
<reference evidence="3" key="1">
    <citation type="submission" date="2020-03" db="EMBL/GenBank/DDBJ databases">
        <title>The deep terrestrial virosphere.</title>
        <authorList>
            <person name="Holmfeldt K."/>
            <person name="Nilsson E."/>
            <person name="Simone D."/>
            <person name="Lopez-Fernandez M."/>
            <person name="Wu X."/>
            <person name="de Brujin I."/>
            <person name="Lundin D."/>
            <person name="Andersson A."/>
            <person name="Bertilsson S."/>
            <person name="Dopson M."/>
        </authorList>
    </citation>
    <scope>NUCLEOTIDE SEQUENCE</scope>
    <source>
        <strain evidence="3">MM415B00496</strain>
    </source>
</reference>
<dbReference type="PANTHER" id="PTHR43318">
    <property type="entry name" value="UDP-N-ACETYLGLUCOSAMINE 4,6-DEHYDRATASE"/>
    <property type="match status" value="1"/>
</dbReference>
<name>A0A6M3J5P2_9ZZZZ</name>
<gene>
    <name evidence="3" type="ORF">MM415B00496_0055</name>
</gene>
<dbReference type="EMBL" id="MT141520">
    <property type="protein sequence ID" value="QJA64497.1"/>
    <property type="molecule type" value="Genomic_DNA"/>
</dbReference>
<accession>A0A6M3J5P2</accession>
<dbReference type="SUPFAM" id="SSF51735">
    <property type="entry name" value="NAD(P)-binding Rossmann-fold domains"/>
    <property type="match status" value="1"/>
</dbReference>
<evidence type="ECO:0000256" key="1">
    <source>
        <dbReference type="ARBA" id="ARBA00007430"/>
    </source>
</evidence>
<sequence length="280" mass="31754">MQFQHSNILITGGAGSIGVALAQDLLKLQPHAIRIFDNNEYSLACARAKLGTQQYRYLLGDIRDCNRLQMALDGVNIVYHLAAIKCVDIAAYNPTEVLATNIDGTMNLIKTCLKTKPSHVFFLSTDKAVNPTTLYGYTKVIGERLFLWANQISDVTRFSVIRFGNVRQTKGNVFEIWKNQLDAKQPLSVTDNEATRYFMDIEEATTFLIEAATYASGGEIFVNDMEKFNIADMAKTLSENVEVTGLRIDEKLHEELMTEDERKHAKRFDNKYWIIKKPEL</sequence>
<feature type="domain" description="Polysaccharide biosynthesis protein CapD-like" evidence="2">
    <location>
        <begin position="8"/>
        <end position="273"/>
    </location>
</feature>
<dbReference type="Pfam" id="PF02719">
    <property type="entry name" value="Polysacc_synt_2"/>
    <property type="match status" value="1"/>
</dbReference>
<dbReference type="InterPro" id="IPR051203">
    <property type="entry name" value="Polysaccharide_Synthase-Rel"/>
</dbReference>
<evidence type="ECO:0000313" key="3">
    <source>
        <dbReference type="EMBL" id="QJA64497.1"/>
    </source>
</evidence>
<comment type="similarity">
    <text evidence="1">Belongs to the polysaccharide synthase family.</text>
</comment>
<organism evidence="3">
    <name type="scientific">viral metagenome</name>
    <dbReference type="NCBI Taxonomy" id="1070528"/>
    <lineage>
        <taxon>unclassified sequences</taxon>
        <taxon>metagenomes</taxon>
        <taxon>organismal metagenomes</taxon>
    </lineage>
</organism>
<dbReference type="AlphaFoldDB" id="A0A6M3J5P2"/>
<dbReference type="InterPro" id="IPR003869">
    <property type="entry name" value="Polysac_CapD-like"/>
</dbReference>
<dbReference type="InterPro" id="IPR036291">
    <property type="entry name" value="NAD(P)-bd_dom_sf"/>
</dbReference>
<protein>
    <submittedName>
        <fullName evidence="3">Putative polysaccharide biosynthesis protein</fullName>
    </submittedName>
</protein>